<evidence type="ECO:0000259" key="4">
    <source>
        <dbReference type="PROSITE" id="PS50995"/>
    </source>
</evidence>
<keyword evidence="1" id="KW-0805">Transcription regulation</keyword>
<evidence type="ECO:0000256" key="3">
    <source>
        <dbReference type="ARBA" id="ARBA00023163"/>
    </source>
</evidence>
<dbReference type="Gene3D" id="1.10.10.10">
    <property type="entry name" value="Winged helix-like DNA-binding domain superfamily/Winged helix DNA-binding domain"/>
    <property type="match status" value="1"/>
</dbReference>
<evidence type="ECO:0000256" key="1">
    <source>
        <dbReference type="ARBA" id="ARBA00023015"/>
    </source>
</evidence>
<keyword evidence="2" id="KW-0238">DNA-binding</keyword>
<keyword evidence="6" id="KW-1185">Reference proteome</keyword>
<dbReference type="AlphaFoldDB" id="A0A2R5F4M7"/>
<dbReference type="PANTHER" id="PTHR42756">
    <property type="entry name" value="TRANSCRIPTIONAL REGULATOR, MARR"/>
    <property type="match status" value="1"/>
</dbReference>
<feature type="domain" description="HTH marR-type" evidence="4">
    <location>
        <begin position="6"/>
        <end position="145"/>
    </location>
</feature>
<dbReference type="InterPro" id="IPR036390">
    <property type="entry name" value="WH_DNA-bd_sf"/>
</dbReference>
<proteinExistence type="predicted"/>
<organism evidence="5 6">
    <name type="scientific">Paenibacillus agaridevorans</name>
    <dbReference type="NCBI Taxonomy" id="171404"/>
    <lineage>
        <taxon>Bacteria</taxon>
        <taxon>Bacillati</taxon>
        <taxon>Bacillota</taxon>
        <taxon>Bacilli</taxon>
        <taxon>Bacillales</taxon>
        <taxon>Paenibacillaceae</taxon>
        <taxon>Paenibacillus</taxon>
    </lineage>
</organism>
<evidence type="ECO:0000256" key="2">
    <source>
        <dbReference type="ARBA" id="ARBA00023125"/>
    </source>
</evidence>
<sequence length="160" mass="18204">MSNNCHGDMIKELIHRYERAHFTVERKLYALLRDLMPAELTVDQFNMIRFLQFNGRSTPSELAEVFGVGKSSITAIISRLSDKGFIRRLSEESDRRIVILTLTEEGKRLCESIDARVEAMLADIMNHFEEEEAERFISTFEKLADVMAGTAGLGSNEGKE</sequence>
<comment type="caution">
    <text evidence="5">The sequence shown here is derived from an EMBL/GenBank/DDBJ whole genome shotgun (WGS) entry which is preliminary data.</text>
</comment>
<name>A0A2R5F4M7_9BACL</name>
<dbReference type="PROSITE" id="PS50995">
    <property type="entry name" value="HTH_MARR_2"/>
    <property type="match status" value="1"/>
</dbReference>
<evidence type="ECO:0000313" key="5">
    <source>
        <dbReference type="EMBL" id="GBG11141.1"/>
    </source>
</evidence>
<dbReference type="PRINTS" id="PR00598">
    <property type="entry name" value="HTHMARR"/>
</dbReference>
<dbReference type="Pfam" id="PF12802">
    <property type="entry name" value="MarR_2"/>
    <property type="match status" value="1"/>
</dbReference>
<dbReference type="GO" id="GO:0003700">
    <property type="term" value="F:DNA-binding transcription factor activity"/>
    <property type="evidence" value="ECO:0007669"/>
    <property type="project" value="InterPro"/>
</dbReference>
<accession>A0A2R5F4M7</accession>
<protein>
    <recommendedName>
        <fullName evidence="4">HTH marR-type domain-containing protein</fullName>
    </recommendedName>
</protein>
<reference evidence="5 6" key="1">
    <citation type="submission" date="2017-08" db="EMBL/GenBank/DDBJ databases">
        <title>Substantial Increase in Enzyme Production by Combined Drug-Resistance Mutations in Paenibacillus agaridevorans.</title>
        <authorList>
            <person name="Tanaka Y."/>
            <person name="Funane K."/>
            <person name="Hosaka T."/>
            <person name="Shiwa Y."/>
            <person name="Fujita N."/>
            <person name="Miyazaki T."/>
            <person name="Yoshikawa H."/>
            <person name="Murakami K."/>
            <person name="Kasahara K."/>
            <person name="Inaoka T."/>
            <person name="Hiraga Y."/>
            <person name="Ochi K."/>
        </authorList>
    </citation>
    <scope>NUCLEOTIDE SEQUENCE [LARGE SCALE GENOMIC DNA]</scope>
    <source>
        <strain evidence="5 6">T-3040</strain>
    </source>
</reference>
<gene>
    <name evidence="5" type="ORF">PAT3040_05929</name>
</gene>
<keyword evidence="3" id="KW-0804">Transcription</keyword>
<dbReference type="SUPFAM" id="SSF46785">
    <property type="entry name" value="Winged helix' DNA-binding domain"/>
    <property type="match status" value="1"/>
</dbReference>
<evidence type="ECO:0000313" key="6">
    <source>
        <dbReference type="Proteomes" id="UP000245202"/>
    </source>
</evidence>
<dbReference type="Proteomes" id="UP000245202">
    <property type="component" value="Unassembled WGS sequence"/>
</dbReference>
<dbReference type="EMBL" id="BDQX01000384">
    <property type="protein sequence ID" value="GBG11141.1"/>
    <property type="molecule type" value="Genomic_DNA"/>
</dbReference>
<dbReference type="InterPro" id="IPR000835">
    <property type="entry name" value="HTH_MarR-typ"/>
</dbReference>
<dbReference type="PANTHER" id="PTHR42756:SF1">
    <property type="entry name" value="TRANSCRIPTIONAL REPRESSOR OF EMRAB OPERON"/>
    <property type="match status" value="1"/>
</dbReference>
<dbReference type="GO" id="GO:0003677">
    <property type="term" value="F:DNA binding"/>
    <property type="evidence" value="ECO:0007669"/>
    <property type="project" value="UniProtKB-KW"/>
</dbReference>
<dbReference type="SMART" id="SM00347">
    <property type="entry name" value="HTH_MARR"/>
    <property type="match status" value="1"/>
</dbReference>
<dbReference type="InterPro" id="IPR036388">
    <property type="entry name" value="WH-like_DNA-bd_sf"/>
</dbReference>
<dbReference type="RefSeq" id="WP_246608369.1">
    <property type="nucleotide sequence ID" value="NZ_BDQX01000384.1"/>
</dbReference>